<comment type="caution">
    <text evidence="2">The sequence shown here is derived from an EMBL/GenBank/DDBJ whole genome shotgun (WGS) entry which is preliminary data.</text>
</comment>
<evidence type="ECO:0000313" key="3">
    <source>
        <dbReference type="Proteomes" id="UP000030832"/>
    </source>
</evidence>
<dbReference type="RefSeq" id="WP_034630587.1">
    <property type="nucleotide sequence ID" value="NZ_JRJU01000019.1"/>
</dbReference>
<keyword evidence="1" id="KW-0472">Membrane</keyword>
<evidence type="ECO:0000313" key="2">
    <source>
        <dbReference type="EMBL" id="KHF39442.1"/>
    </source>
</evidence>
<dbReference type="OrthoDB" id="2990581at2"/>
<accession>A0A0B0IF06</accession>
<dbReference type="EMBL" id="JRJU01000019">
    <property type="protein sequence ID" value="KHF39442.1"/>
    <property type="molecule type" value="Genomic_DNA"/>
</dbReference>
<keyword evidence="3" id="KW-1185">Reference proteome</keyword>
<gene>
    <name evidence="2" type="ORF">LQ50_15405</name>
</gene>
<dbReference type="Proteomes" id="UP000030832">
    <property type="component" value="Unassembled WGS sequence"/>
</dbReference>
<feature type="transmembrane region" description="Helical" evidence="1">
    <location>
        <begin position="90"/>
        <end position="107"/>
    </location>
</feature>
<evidence type="ECO:0000256" key="1">
    <source>
        <dbReference type="SAM" id="Phobius"/>
    </source>
</evidence>
<feature type="transmembrane region" description="Helical" evidence="1">
    <location>
        <begin position="65"/>
        <end position="83"/>
    </location>
</feature>
<reference evidence="2 3" key="1">
    <citation type="submission" date="2014-09" db="EMBL/GenBank/DDBJ databases">
        <title>Genome sequencing and annotation of Bacillus Okhensis strain Kh10-101T.</title>
        <authorList>
            <person name="Prakash J.S."/>
        </authorList>
    </citation>
    <scope>NUCLEOTIDE SEQUENCE [LARGE SCALE GENOMIC DNA]</scope>
    <source>
        <strain evidence="3">Kh10-101T</strain>
    </source>
</reference>
<name>A0A0B0IF06_9BACI</name>
<dbReference type="eggNOG" id="ENOG5030CZH">
    <property type="taxonomic scope" value="Bacteria"/>
</dbReference>
<proteinExistence type="predicted"/>
<feature type="transmembrane region" description="Helical" evidence="1">
    <location>
        <begin position="5"/>
        <end position="20"/>
    </location>
</feature>
<protein>
    <submittedName>
        <fullName evidence="2">Uncharacterized protein</fullName>
    </submittedName>
</protein>
<feature type="transmembrane region" description="Helical" evidence="1">
    <location>
        <begin position="41"/>
        <end position="59"/>
    </location>
</feature>
<sequence length="192" mass="22526">MVDYLFMTVILSLSVYNIYIKNKNEWESVRKEFNEKSIQSIIQFLLFGAINSFFGGYIFGIEWLYWITLYSVLAIVLCFEMISSKKTRRVGFVIAILIVFSIFRVPTNAASFDHFINSKEAYQCISSWQCVKIVKNVTADDMLEVLPEVVQVKDRSYNWYFFFSKGFILLENSKGDEEELRGVNVAGYWFEY</sequence>
<dbReference type="AlphaFoldDB" id="A0A0B0IF06"/>
<organism evidence="2 3">
    <name type="scientific">Halalkalibacter okhensis</name>
    <dbReference type="NCBI Taxonomy" id="333138"/>
    <lineage>
        <taxon>Bacteria</taxon>
        <taxon>Bacillati</taxon>
        <taxon>Bacillota</taxon>
        <taxon>Bacilli</taxon>
        <taxon>Bacillales</taxon>
        <taxon>Bacillaceae</taxon>
        <taxon>Halalkalibacter</taxon>
    </lineage>
</organism>
<keyword evidence="1" id="KW-1133">Transmembrane helix</keyword>
<keyword evidence="1" id="KW-0812">Transmembrane</keyword>